<dbReference type="RefSeq" id="WP_200760695.1">
    <property type="nucleotide sequence ID" value="NZ_AP023366.1"/>
</dbReference>
<dbReference type="Proteomes" id="UP000593802">
    <property type="component" value="Chromosome"/>
</dbReference>
<keyword evidence="2" id="KW-1185">Reference proteome</keyword>
<sequence length="120" mass="13690">MRIQDGSFFYRNWSRLFAAQNQQFASLATGKRILSAADDPAVSRIEDVDMARMAVEFVKTKLLLSNVNQLFSNELHYNRDYIKELLQTTGDSKGSNGFGYPAMRKTTDYKNDFAKSVSLF</sequence>
<organism evidence="1 2">
    <name type="scientific">Effusibacillus dendaii</name>
    <dbReference type="NCBI Taxonomy" id="2743772"/>
    <lineage>
        <taxon>Bacteria</taxon>
        <taxon>Bacillati</taxon>
        <taxon>Bacillota</taxon>
        <taxon>Bacilli</taxon>
        <taxon>Bacillales</taxon>
        <taxon>Alicyclobacillaceae</taxon>
        <taxon>Effusibacillus</taxon>
    </lineage>
</organism>
<dbReference type="EMBL" id="AP023366">
    <property type="protein sequence ID" value="BCJ86726.1"/>
    <property type="molecule type" value="Genomic_DNA"/>
</dbReference>
<proteinExistence type="predicted"/>
<evidence type="ECO:0000313" key="1">
    <source>
        <dbReference type="EMBL" id="BCJ86726.1"/>
    </source>
</evidence>
<evidence type="ECO:0000313" key="2">
    <source>
        <dbReference type="Proteomes" id="UP000593802"/>
    </source>
</evidence>
<protein>
    <submittedName>
        <fullName evidence="1">Uncharacterized protein</fullName>
    </submittedName>
</protein>
<gene>
    <name evidence="1" type="ORF">skT53_17110</name>
</gene>
<dbReference type="AlphaFoldDB" id="A0A7I8DD28"/>
<dbReference type="KEGG" id="eff:skT53_17110"/>
<name>A0A7I8DD28_9BACL</name>
<reference evidence="1 2" key="1">
    <citation type="submission" date="2020-08" db="EMBL/GenBank/DDBJ databases">
        <title>Complete Genome Sequence of Effusibacillus dendaii Strain skT53, Isolated from Farmland soil.</title>
        <authorList>
            <person name="Konishi T."/>
            <person name="Kawasaki H."/>
        </authorList>
    </citation>
    <scope>NUCLEOTIDE SEQUENCE [LARGE SCALE GENOMIC DNA]</scope>
    <source>
        <strain evidence="2">skT53</strain>
    </source>
</reference>
<accession>A0A7I8DD28</accession>